<accession>A0A3D8S259</accession>
<protein>
    <recommendedName>
        <fullName evidence="2">C2H2-type domain-containing protein</fullName>
    </recommendedName>
</protein>
<dbReference type="Gene3D" id="3.30.160.60">
    <property type="entry name" value="Classic Zinc Finger"/>
    <property type="match status" value="1"/>
</dbReference>
<sequence>MQDFSHNENLANQMHYLPTSVLPIGSTEAGSAVNDGGINSNKFLIRGNILDVSGGPLLENSLISPTTNWNTGFDNTNPSIGNELQSPSFATPPNSGSNWSSIFPSAVNDNYPSIDGPIAATLNADISVQQQAFDRDNHLSPVAQQVVPTSNTTGPAQQQVFDDNYLFHIFNPILPIFDAAAPEQQQAFDDTYLLPVGEPLVATFNDTTLAQQQPIPCSLFPCTKTFTRHADRIRHETTAAIHNGNRGHICPVPGCRKGQDGGFSRADKLTEHMWKKHADLGYAKKA</sequence>
<organism evidence="3 4">
    <name type="scientific">Coleophoma crateriformis</name>
    <dbReference type="NCBI Taxonomy" id="565419"/>
    <lineage>
        <taxon>Eukaryota</taxon>
        <taxon>Fungi</taxon>
        <taxon>Dikarya</taxon>
        <taxon>Ascomycota</taxon>
        <taxon>Pezizomycotina</taxon>
        <taxon>Leotiomycetes</taxon>
        <taxon>Helotiales</taxon>
        <taxon>Dermateaceae</taxon>
        <taxon>Coleophoma</taxon>
    </lineage>
</organism>
<gene>
    <name evidence="3" type="ORF">BP5796_05044</name>
</gene>
<dbReference type="GO" id="GO:0008270">
    <property type="term" value="F:zinc ion binding"/>
    <property type="evidence" value="ECO:0007669"/>
    <property type="project" value="UniProtKB-KW"/>
</dbReference>
<comment type="caution">
    <text evidence="3">The sequence shown here is derived from an EMBL/GenBank/DDBJ whole genome shotgun (WGS) entry which is preliminary data.</text>
</comment>
<keyword evidence="1" id="KW-0862">Zinc</keyword>
<evidence type="ECO:0000313" key="3">
    <source>
        <dbReference type="EMBL" id="RDW80346.1"/>
    </source>
</evidence>
<feature type="domain" description="C2H2-type" evidence="2">
    <location>
        <begin position="215"/>
        <end position="247"/>
    </location>
</feature>
<evidence type="ECO:0000256" key="1">
    <source>
        <dbReference type="PROSITE-ProRule" id="PRU00042"/>
    </source>
</evidence>
<keyword evidence="4" id="KW-1185">Reference proteome</keyword>
<dbReference type="InterPro" id="IPR013087">
    <property type="entry name" value="Znf_C2H2_type"/>
</dbReference>
<dbReference type="PROSITE" id="PS50157">
    <property type="entry name" value="ZINC_FINGER_C2H2_2"/>
    <property type="match status" value="1"/>
</dbReference>
<keyword evidence="1" id="KW-0863">Zinc-finger</keyword>
<reference evidence="3 4" key="1">
    <citation type="journal article" date="2018" name="IMA Fungus">
        <title>IMA Genome-F 9: Draft genome sequence of Annulohypoxylon stygium, Aspergillus mulundensis, Berkeleyomyces basicola (syn. Thielaviopsis basicola), Ceratocystis smalleyi, two Cercospora beticola strains, Coleophoma cylindrospora, Fusarium fracticaudum, Phialophora cf. hyalina, and Morchella septimelata.</title>
        <authorList>
            <person name="Wingfield B.D."/>
            <person name="Bills G.F."/>
            <person name="Dong Y."/>
            <person name="Huang W."/>
            <person name="Nel W.J."/>
            <person name="Swalarsk-Parry B.S."/>
            <person name="Vaghefi N."/>
            <person name="Wilken P.M."/>
            <person name="An Z."/>
            <person name="de Beer Z.W."/>
            <person name="De Vos L."/>
            <person name="Chen L."/>
            <person name="Duong T.A."/>
            <person name="Gao Y."/>
            <person name="Hammerbacher A."/>
            <person name="Kikkert J.R."/>
            <person name="Li Y."/>
            <person name="Li H."/>
            <person name="Li K."/>
            <person name="Li Q."/>
            <person name="Liu X."/>
            <person name="Ma X."/>
            <person name="Naidoo K."/>
            <person name="Pethybridge S.J."/>
            <person name="Sun J."/>
            <person name="Steenkamp E.T."/>
            <person name="van der Nest M.A."/>
            <person name="van Wyk S."/>
            <person name="Wingfield M.J."/>
            <person name="Xiong C."/>
            <person name="Yue Q."/>
            <person name="Zhang X."/>
        </authorList>
    </citation>
    <scope>NUCLEOTIDE SEQUENCE [LARGE SCALE GENOMIC DNA]</scope>
    <source>
        <strain evidence="3 4">BP5796</strain>
    </source>
</reference>
<name>A0A3D8S259_9HELO</name>
<dbReference type="EMBL" id="PDLN01000007">
    <property type="protein sequence ID" value="RDW80346.1"/>
    <property type="molecule type" value="Genomic_DNA"/>
</dbReference>
<proteinExistence type="predicted"/>
<dbReference type="OrthoDB" id="7295497at2759"/>
<dbReference type="Proteomes" id="UP000256328">
    <property type="component" value="Unassembled WGS sequence"/>
</dbReference>
<keyword evidence="1" id="KW-0479">Metal-binding</keyword>
<dbReference type="AlphaFoldDB" id="A0A3D8S259"/>
<evidence type="ECO:0000313" key="4">
    <source>
        <dbReference type="Proteomes" id="UP000256328"/>
    </source>
</evidence>
<evidence type="ECO:0000259" key="2">
    <source>
        <dbReference type="PROSITE" id="PS50157"/>
    </source>
</evidence>